<keyword evidence="4" id="KW-1185">Reference proteome</keyword>
<evidence type="ECO:0000259" key="2">
    <source>
        <dbReference type="Pfam" id="PF20253"/>
    </source>
</evidence>
<dbReference type="InterPro" id="IPR046539">
    <property type="entry name" value="DUF6604"/>
</dbReference>
<accession>A0AAD9A0E2</accession>
<evidence type="ECO:0000313" key="4">
    <source>
        <dbReference type="Proteomes" id="UP001243330"/>
    </source>
</evidence>
<organism evidence="3 4">
    <name type="scientific">Colletotrichum chrysophilum</name>
    <dbReference type="NCBI Taxonomy" id="1836956"/>
    <lineage>
        <taxon>Eukaryota</taxon>
        <taxon>Fungi</taxon>
        <taxon>Dikarya</taxon>
        <taxon>Ascomycota</taxon>
        <taxon>Pezizomycotina</taxon>
        <taxon>Sordariomycetes</taxon>
        <taxon>Hypocreomycetidae</taxon>
        <taxon>Glomerellales</taxon>
        <taxon>Glomerellaceae</taxon>
        <taxon>Colletotrichum</taxon>
        <taxon>Colletotrichum gloeosporioides species complex</taxon>
    </lineage>
</organism>
<feature type="domain" description="DUF6604" evidence="2">
    <location>
        <begin position="15"/>
        <end position="239"/>
    </location>
</feature>
<feature type="compositionally biased region" description="Polar residues" evidence="1">
    <location>
        <begin position="161"/>
        <end position="176"/>
    </location>
</feature>
<dbReference type="Pfam" id="PF20253">
    <property type="entry name" value="DUF6604"/>
    <property type="match status" value="1"/>
</dbReference>
<sequence length="779" mass="88181">MAPTGASSISELYKSYKKLTNCFLSWLWCQHRLKASSDCSLNFRSTIDILKTAKVLQKAKTTVPTSVIGFLRSAIDKRKLVAGIYQHFGAGHDGHDAFNDRLEEVLSTLTPLMEVLPAPLMDTPDAENLASYNRFSHLPTVESEPDDQNVSVETGHKHSGSPLSSSHTTNQANKSDPPSDFYLEDDHIRELFDAAYFLILTQSQELDRVYTLVKKCWADASRGNIPFPLATWMTNFAFYSISKGMPPKFVHVCVNMSIHPESTCEFFSKLSDKVDPKTFLSDARRFYMLAQTVNDYGKTLCDAPKLNINIRSCMKDDPNCECKFRTSHDDLPTGGLNGEELSESEKATIRFVFNIARADIETPRAISMLEGLDYLKPSKCTCYTQICDTFFAMARWFFLQNELLATSRLVAGLNVYFLVEKSVTASDIVIPRSHYRSMSHNLAVDMRRSVNQVLGTVNVMAPNCEDATMWQCLLLELCDGLTAYISEEKFDTYHTSPWTAGSEMLEMLNVAFDYGFRINSNWAVISATLHLYNAMRRSIADTPRIPVFEELSQTLLSSVFGGNLPERNFCSIFRRIVYDSRVEKTDVPRGKGKAYRLEAGLLQLPCWMDIQCRLLDRHDWNYNDSIPFQGDVLGIPCPSATREKAFHKITDARAKLTLTECLEKVKDTVSLDIEGPHPIARINLFDVFTLCSKFLSKLGSLGKSRIPKDVWSPFARAQLRNGLVVGRCDAEFLMEAIDECPDTRQGRRILEKLWLTRNAIQAFKEIDPETTLSQHMWNI</sequence>
<gene>
    <name evidence="3" type="ORF">CCHR01_18513</name>
</gene>
<feature type="region of interest" description="Disordered" evidence="1">
    <location>
        <begin position="140"/>
        <end position="180"/>
    </location>
</feature>
<comment type="caution">
    <text evidence="3">The sequence shown here is derived from an EMBL/GenBank/DDBJ whole genome shotgun (WGS) entry which is preliminary data.</text>
</comment>
<proteinExistence type="predicted"/>
<dbReference type="EMBL" id="JAQOWY010000755">
    <property type="protein sequence ID" value="KAK1838865.1"/>
    <property type="molecule type" value="Genomic_DNA"/>
</dbReference>
<dbReference type="PANTHER" id="PTHR38795:SF1">
    <property type="entry name" value="DUF6604 DOMAIN-CONTAINING PROTEIN"/>
    <property type="match status" value="1"/>
</dbReference>
<name>A0AAD9A0E2_9PEZI</name>
<evidence type="ECO:0000313" key="3">
    <source>
        <dbReference type="EMBL" id="KAK1838865.1"/>
    </source>
</evidence>
<reference evidence="3" key="1">
    <citation type="submission" date="2023-01" db="EMBL/GenBank/DDBJ databases">
        <title>Colletotrichum chrysophilum M932 genome sequence.</title>
        <authorList>
            <person name="Baroncelli R."/>
        </authorList>
    </citation>
    <scope>NUCLEOTIDE SEQUENCE</scope>
    <source>
        <strain evidence="3">M932</strain>
    </source>
</reference>
<dbReference type="Proteomes" id="UP001243330">
    <property type="component" value="Unassembled WGS sequence"/>
</dbReference>
<protein>
    <recommendedName>
        <fullName evidence="2">DUF6604 domain-containing protein</fullName>
    </recommendedName>
</protein>
<evidence type="ECO:0000256" key="1">
    <source>
        <dbReference type="SAM" id="MobiDB-lite"/>
    </source>
</evidence>
<dbReference type="AlphaFoldDB" id="A0AAD9A0E2"/>
<dbReference type="PANTHER" id="PTHR38795">
    <property type="entry name" value="DUF6604 DOMAIN-CONTAINING PROTEIN"/>
    <property type="match status" value="1"/>
</dbReference>